<gene>
    <name evidence="1" type="ORF">BO79DRAFT_254859</name>
</gene>
<evidence type="ECO:0000313" key="2">
    <source>
        <dbReference type="Proteomes" id="UP000249748"/>
    </source>
</evidence>
<organism evidence="1 2">
    <name type="scientific">Aspergillus costaricaensis CBS 115574</name>
    <dbReference type="NCBI Taxonomy" id="1448317"/>
    <lineage>
        <taxon>Eukaryota</taxon>
        <taxon>Fungi</taxon>
        <taxon>Dikarya</taxon>
        <taxon>Ascomycota</taxon>
        <taxon>Pezizomycotina</taxon>
        <taxon>Eurotiomycetes</taxon>
        <taxon>Eurotiomycetidae</taxon>
        <taxon>Eurotiales</taxon>
        <taxon>Aspergillaceae</taxon>
        <taxon>Aspergillus</taxon>
        <taxon>Aspergillus subgen. Circumdati</taxon>
    </lineage>
</organism>
<evidence type="ECO:0000313" key="1">
    <source>
        <dbReference type="EMBL" id="RAK88796.1"/>
    </source>
</evidence>
<dbReference type="Proteomes" id="UP000249748">
    <property type="component" value="Unassembled WGS sequence"/>
</dbReference>
<keyword evidence="2" id="KW-1185">Reference proteome</keyword>
<dbReference type="EMBL" id="KZ824549">
    <property type="protein sequence ID" value="RAK88796.1"/>
    <property type="molecule type" value="Genomic_DNA"/>
</dbReference>
<accession>A0ACD1IG95</accession>
<sequence length="136" mass="15525">MQQSFLLIETTHGYKDRDYCLSQYNAKHQCLVLCFLRHLQQSVQVSLPKVTVLTPYVAQGNVYRTSLAQLHLDNPSAGYNQVMIKTIDSFQGRETDMVLYNTTATIRPGYQKFSGRLNITLSRARAAMYLIINMGQ</sequence>
<proteinExistence type="predicted"/>
<reference evidence="1" key="1">
    <citation type="submission" date="2018-02" db="EMBL/GenBank/DDBJ databases">
        <title>The genomes of Aspergillus section Nigri reveals drivers in fungal speciation.</title>
        <authorList>
            <consortium name="DOE Joint Genome Institute"/>
            <person name="Vesth T.C."/>
            <person name="Nybo J."/>
            <person name="Theobald S."/>
            <person name="Brandl J."/>
            <person name="Frisvad J.C."/>
            <person name="Nielsen K.F."/>
            <person name="Lyhne E.K."/>
            <person name="Kogle M.E."/>
            <person name="Kuo A."/>
            <person name="Riley R."/>
            <person name="Clum A."/>
            <person name="Nolan M."/>
            <person name="Lipzen A."/>
            <person name="Salamov A."/>
            <person name="Henrissat B."/>
            <person name="Wiebenga A."/>
            <person name="De vries R.P."/>
            <person name="Grigoriev I.V."/>
            <person name="Mortensen U.H."/>
            <person name="Andersen M.R."/>
            <person name="Baker S.E."/>
        </authorList>
    </citation>
    <scope>NUCLEOTIDE SEQUENCE</scope>
    <source>
        <strain evidence="1">CBS 115574</strain>
    </source>
</reference>
<name>A0ACD1IG95_9EURO</name>
<protein>
    <submittedName>
        <fullName evidence="1">Uncharacterized protein</fullName>
    </submittedName>
</protein>